<dbReference type="AlphaFoldDB" id="A0A0E9R3P7"/>
<protein>
    <submittedName>
        <fullName evidence="1">Uncharacterized protein</fullName>
    </submittedName>
</protein>
<dbReference type="EMBL" id="GBXM01084811">
    <property type="protein sequence ID" value="JAH23766.1"/>
    <property type="molecule type" value="Transcribed_RNA"/>
</dbReference>
<proteinExistence type="predicted"/>
<reference evidence="1" key="1">
    <citation type="submission" date="2014-11" db="EMBL/GenBank/DDBJ databases">
        <authorList>
            <person name="Amaro Gonzalez C."/>
        </authorList>
    </citation>
    <scope>NUCLEOTIDE SEQUENCE</scope>
</reference>
<name>A0A0E9R3P7_ANGAN</name>
<sequence length="55" mass="6479">MTCGHKFRKLLDPSQLAFPIRQTLVTRLMFKKQYFLHSSPNQKDSESEHNVFLPS</sequence>
<accession>A0A0E9R3P7</accession>
<reference evidence="1" key="2">
    <citation type="journal article" date="2015" name="Fish Shellfish Immunol.">
        <title>Early steps in the European eel (Anguilla anguilla)-Vibrio vulnificus interaction in the gills: Role of the RtxA13 toxin.</title>
        <authorList>
            <person name="Callol A."/>
            <person name="Pajuelo D."/>
            <person name="Ebbesson L."/>
            <person name="Teles M."/>
            <person name="MacKenzie S."/>
            <person name="Amaro C."/>
        </authorList>
    </citation>
    <scope>NUCLEOTIDE SEQUENCE</scope>
</reference>
<evidence type="ECO:0000313" key="1">
    <source>
        <dbReference type="EMBL" id="JAH23766.1"/>
    </source>
</evidence>
<organism evidence="1">
    <name type="scientific">Anguilla anguilla</name>
    <name type="common">European freshwater eel</name>
    <name type="synonym">Muraena anguilla</name>
    <dbReference type="NCBI Taxonomy" id="7936"/>
    <lineage>
        <taxon>Eukaryota</taxon>
        <taxon>Metazoa</taxon>
        <taxon>Chordata</taxon>
        <taxon>Craniata</taxon>
        <taxon>Vertebrata</taxon>
        <taxon>Euteleostomi</taxon>
        <taxon>Actinopterygii</taxon>
        <taxon>Neopterygii</taxon>
        <taxon>Teleostei</taxon>
        <taxon>Anguilliformes</taxon>
        <taxon>Anguillidae</taxon>
        <taxon>Anguilla</taxon>
    </lineage>
</organism>